<evidence type="ECO:0000313" key="6">
    <source>
        <dbReference type="Proteomes" id="UP000254259"/>
    </source>
</evidence>
<feature type="region of interest" description="Disordered" evidence="1">
    <location>
        <begin position="1"/>
        <end position="117"/>
    </location>
</feature>
<evidence type="ECO:0000313" key="4">
    <source>
        <dbReference type="EMBL" id="SPD69626.1"/>
    </source>
</evidence>
<protein>
    <submittedName>
        <fullName evidence="2">Uncharacterized protein</fullName>
    </submittedName>
</protein>
<organism evidence="2 6">
    <name type="scientific">Cupriavidus taiwanensis</name>
    <dbReference type="NCBI Taxonomy" id="164546"/>
    <lineage>
        <taxon>Bacteria</taxon>
        <taxon>Pseudomonadati</taxon>
        <taxon>Pseudomonadota</taxon>
        <taxon>Betaproteobacteria</taxon>
        <taxon>Burkholderiales</taxon>
        <taxon>Burkholderiaceae</taxon>
        <taxon>Cupriavidus</taxon>
    </lineage>
</organism>
<dbReference type="EMBL" id="OOEF01000028">
    <property type="protein sequence ID" value="SPK70031.1"/>
    <property type="molecule type" value="Genomic_DNA"/>
</dbReference>
<evidence type="ECO:0000313" key="2">
    <source>
        <dbReference type="EMBL" id="SPD69140.1"/>
    </source>
</evidence>
<accession>A0A375HYE4</accession>
<feature type="compositionally biased region" description="Basic and acidic residues" evidence="1">
    <location>
        <begin position="71"/>
        <end position="88"/>
    </location>
</feature>
<reference evidence="2 6" key="1">
    <citation type="submission" date="2018-01" db="EMBL/GenBank/DDBJ databases">
        <authorList>
            <person name="Clerissi C."/>
        </authorList>
    </citation>
    <scope>NUCLEOTIDE SEQUENCE [LARGE SCALE GENOMIC DNA]</scope>
    <source>
        <strain evidence="2">Cupriavidus taiwanensis SWF 66322</strain>
        <plasmid evidence="6">cbm2636p</plasmid>
        <plasmid evidence="2">CBM2636p</plasmid>
    </source>
</reference>
<evidence type="ECO:0000313" key="5">
    <source>
        <dbReference type="EMBL" id="SPK70031.1"/>
    </source>
</evidence>
<dbReference type="Proteomes" id="UP000255505">
    <property type="component" value="Unassembled WGS sequence"/>
</dbReference>
<geneLocation type="plasmid" evidence="6">
    <name>cbm2636p</name>
</geneLocation>
<proteinExistence type="predicted"/>
<geneLocation type="plasmid" evidence="2">
    <name>CBM2636p</name>
</geneLocation>
<evidence type="ECO:0000313" key="7">
    <source>
        <dbReference type="Proteomes" id="UP000255505"/>
    </source>
</evidence>
<dbReference type="EMBL" id="LT984815">
    <property type="protein sequence ID" value="SPD69487.1"/>
    <property type="molecule type" value="Genomic_DNA"/>
</dbReference>
<reference evidence="5 7" key="2">
    <citation type="submission" date="2018-01" db="EMBL/GenBank/DDBJ databases">
        <authorList>
            <person name="Gaut B.S."/>
            <person name="Morton B.R."/>
            <person name="Clegg M.T."/>
            <person name="Duvall M.R."/>
        </authorList>
    </citation>
    <scope>NUCLEOTIDE SEQUENCE [LARGE SCALE GENOMIC DNA]</scope>
    <source>
        <strain evidence="5">Cupriavidus taiwanensis LMG 19425</strain>
    </source>
</reference>
<dbReference type="EMBL" id="LT984815">
    <property type="protein sequence ID" value="SPD69140.1"/>
    <property type="molecule type" value="Genomic_DNA"/>
</dbReference>
<name>A0A375HYE4_9BURK</name>
<feature type="compositionally biased region" description="Polar residues" evidence="1">
    <location>
        <begin position="20"/>
        <end position="31"/>
    </location>
</feature>
<dbReference type="AlphaFoldDB" id="A0A375HYE4"/>
<sequence length="117" mass="12726">MGQHDNYGFALAAQPGGSQGRPTTNTSSQLNVYERPAHPKCSPVPLSRMVEPYTKLHGEERKGTGSYHAGYQRDREHQRAAAQDHQDARSLPQRRGGDQAAVAGAAKHHGEVGQFNP</sequence>
<dbReference type="Proteomes" id="UP000254259">
    <property type="component" value="Plasmid CBM2636p"/>
</dbReference>
<gene>
    <name evidence="2" type="ORF">CBM2636_P10051</name>
    <name evidence="3" type="ORF">CBM2636_P20174</name>
    <name evidence="4" type="ORF">CBM2636_P20314</name>
    <name evidence="5" type="ORF">CT19425_U340037</name>
</gene>
<keyword evidence="2" id="KW-0614">Plasmid</keyword>
<evidence type="ECO:0000313" key="3">
    <source>
        <dbReference type="EMBL" id="SPD69487.1"/>
    </source>
</evidence>
<evidence type="ECO:0000256" key="1">
    <source>
        <dbReference type="SAM" id="MobiDB-lite"/>
    </source>
</evidence>
<feature type="compositionally biased region" description="Basic and acidic residues" evidence="1">
    <location>
        <begin position="54"/>
        <end position="63"/>
    </location>
</feature>
<dbReference type="EMBL" id="LT984815">
    <property type="protein sequence ID" value="SPD69626.1"/>
    <property type="molecule type" value="Genomic_DNA"/>
</dbReference>